<reference evidence="1 2" key="1">
    <citation type="submission" date="2021-03" db="EMBL/GenBank/DDBJ databases">
        <title>Complete genome of Polaribacter_sp.SM13.</title>
        <authorList>
            <person name="Jeong S.W."/>
            <person name="Bae J.W."/>
        </authorList>
    </citation>
    <scope>NUCLEOTIDE SEQUENCE [LARGE SCALE GENOMIC DNA]</scope>
    <source>
        <strain evidence="1 2">SM13</strain>
    </source>
</reference>
<organism evidence="1 2">
    <name type="scientific">Polaribacter cellanae</name>
    <dbReference type="NCBI Taxonomy" id="2818493"/>
    <lineage>
        <taxon>Bacteria</taxon>
        <taxon>Pseudomonadati</taxon>
        <taxon>Bacteroidota</taxon>
        <taxon>Flavobacteriia</taxon>
        <taxon>Flavobacteriales</taxon>
        <taxon>Flavobacteriaceae</taxon>
    </lineage>
</organism>
<sequence>MIILKTFKKLITSFDVVLKTSIKNPKLTNDKLGELFIEESKNRGLSIVEVNSSYLAKNNKQNLQYSDEYFEFSSQIQNANGFSTKEEYKTSLAILNTDALNSSIPIEEKQILVDNIDFITAFIDWMNETNIQTVNKSTFLTKSECDGW</sequence>
<dbReference type="Proteomes" id="UP000663920">
    <property type="component" value="Chromosome"/>
</dbReference>
<dbReference type="RefSeq" id="WP_208076809.1">
    <property type="nucleotide sequence ID" value="NZ_CP071869.1"/>
</dbReference>
<keyword evidence="2" id="KW-1185">Reference proteome</keyword>
<dbReference type="EMBL" id="CP071869">
    <property type="protein sequence ID" value="QTE21249.1"/>
    <property type="molecule type" value="Genomic_DNA"/>
</dbReference>
<proteinExistence type="predicted"/>
<name>A0A975CMA9_9FLAO</name>
<evidence type="ECO:0000313" key="1">
    <source>
        <dbReference type="EMBL" id="QTE21249.1"/>
    </source>
</evidence>
<protein>
    <submittedName>
        <fullName evidence="1">Uncharacterized protein</fullName>
    </submittedName>
</protein>
<dbReference type="AlphaFoldDB" id="A0A975CMA9"/>
<accession>A0A975CMA9</accession>
<evidence type="ECO:0000313" key="2">
    <source>
        <dbReference type="Proteomes" id="UP000663920"/>
    </source>
</evidence>
<dbReference type="KEGG" id="pcea:J3359_10410"/>
<gene>
    <name evidence="1" type="ORF">J3359_10410</name>
</gene>